<proteinExistence type="predicted"/>
<dbReference type="EMBL" id="CP095061">
    <property type="protein sequence ID" value="UOQ64539.1"/>
    <property type="molecule type" value="Genomic_DNA"/>
</dbReference>
<feature type="transmembrane region" description="Helical" evidence="1">
    <location>
        <begin position="6"/>
        <end position="24"/>
    </location>
</feature>
<keyword evidence="1" id="KW-0812">Transmembrane</keyword>
<dbReference type="Proteomes" id="UP000830401">
    <property type="component" value="Chromosome"/>
</dbReference>
<keyword evidence="1" id="KW-1133">Transmembrane helix</keyword>
<keyword evidence="1" id="KW-0472">Membrane</keyword>
<keyword evidence="3" id="KW-1185">Reference proteome</keyword>
<feature type="transmembrane region" description="Helical" evidence="1">
    <location>
        <begin position="55"/>
        <end position="77"/>
    </location>
</feature>
<organism evidence="2 3">
    <name type="scientific">Hymenobacter volaticus</name>
    <dbReference type="NCBI Taxonomy" id="2932254"/>
    <lineage>
        <taxon>Bacteria</taxon>
        <taxon>Pseudomonadati</taxon>
        <taxon>Bacteroidota</taxon>
        <taxon>Cytophagia</taxon>
        <taxon>Cytophagales</taxon>
        <taxon>Hymenobacteraceae</taxon>
        <taxon>Hymenobacter</taxon>
    </lineage>
</organism>
<evidence type="ECO:0008006" key="4">
    <source>
        <dbReference type="Google" id="ProtNLM"/>
    </source>
</evidence>
<evidence type="ECO:0000313" key="2">
    <source>
        <dbReference type="EMBL" id="UOQ64539.1"/>
    </source>
</evidence>
<accession>A0ABY4G1U0</accession>
<name>A0ABY4G1U0_9BACT</name>
<sequence>MGSYSILIGLSVAVILSYLFDVVARATRVPSVLMLLLTGIALRQAADYFNFTPNIPTVVLEIFGIIGLIMIVLEGALDLKLTRDKAPLSGAPFWLLRLCWSCRPWLLRCCCRLT</sequence>
<dbReference type="RefSeq" id="WP_245118401.1">
    <property type="nucleotide sequence ID" value="NZ_CP095061.1"/>
</dbReference>
<evidence type="ECO:0000256" key="1">
    <source>
        <dbReference type="SAM" id="Phobius"/>
    </source>
</evidence>
<gene>
    <name evidence="2" type="ORF">MUN86_13195</name>
</gene>
<reference evidence="2" key="1">
    <citation type="submission" date="2022-04" db="EMBL/GenBank/DDBJ databases">
        <title>Hymenobacter sp. isolated from the air.</title>
        <authorList>
            <person name="Won M."/>
            <person name="Lee C.-M."/>
            <person name="Woen H.-Y."/>
            <person name="Kwon S.-W."/>
        </authorList>
    </citation>
    <scope>NUCLEOTIDE SEQUENCE</scope>
    <source>
        <strain evidence="2">5420S-77</strain>
    </source>
</reference>
<protein>
    <recommendedName>
        <fullName evidence="4">Cation/H+ exchanger domain-containing protein</fullName>
    </recommendedName>
</protein>
<evidence type="ECO:0000313" key="3">
    <source>
        <dbReference type="Proteomes" id="UP000830401"/>
    </source>
</evidence>